<dbReference type="SMART" id="SM01043">
    <property type="entry name" value="BTAD"/>
    <property type="match status" value="1"/>
</dbReference>
<dbReference type="InterPro" id="IPR016032">
    <property type="entry name" value="Sig_transdc_resp-reg_C-effctor"/>
</dbReference>
<proteinExistence type="inferred from homology"/>
<sequence length="886" mass="92713">MAGLLRFGSGRARGGRSGLNAIARSRGRSAMRATPASPQGLHGCERSGPSVGRYRNIDDAVIAHPASGAGAWRGNRQCTMAIWGREARPPGGTIPGRLVTRLQARLVFVVAPAGAGKSTLIGRLESALGRTSVVSATTAQEDPDRLRSAIEGAAADGVETVAVDDAGCVAGTPAEAALERVLGSAQRMPRLVLASRLPLPSSIVHAAAERSTTITAPELGLRIDEISLLFGEVAGRPLGLGCASRVAQETAGWPALIELLARRARRVDPDAVESMVEADLASDFAAGCLETALEALPSEVRHALERTSELPRLDFTACARVLGATGAGRLLGAVDSGSVMHEVVLGHRVVPPVLRRHLGECRTLEGATSGSAAASSPPVMSPTPSPADVANAPDRAPAPVGDPVGAAIARLRRGDIVGAIPLLRRIVDGGTPAQARSARLALLVIREPLTPRDTTLDALAALERECVEAADALPARVCQGAIAAIAGLPSSAVRGIVDSCDTEQQALAAASVAGVDLVVRLRRGQVTSARAAAVADRFDRIGYADVAAWARSCGALAAAASGSEQARELIVRADGSVRSSGADGARAVLEVAQSLAPDRPGAGSGTRTTWRRRALETGLPRLPSLVTDAFARQPHGTPSDWPGTTASRLPRLTVECFGGFHLRADGTEIDLRTVRPQARALLRMLALNSGAPVHRELIAGILWGDLGTESAVHALHVSVSSLRRALPRPRADDDSSIVERVGEAYRLGVLDRRDCDLADFDDHLADAAAAKRRGDAESTAHGLRSALDRYTGEVLPEDGPAEWVTGARERYRLRASEAAASLAHLELRLGSARTAVATATRAVDINPWLDEAWRTLVEVQRRSGDVLAAERAAEGYRRMRVELGVD</sequence>
<dbReference type="AlphaFoldDB" id="A0A6L5R1C8"/>
<evidence type="ECO:0000313" key="7">
    <source>
        <dbReference type="Proteomes" id="UP000476511"/>
    </source>
</evidence>
<comment type="caution">
    <text evidence="6">The sequence shown here is derived from an EMBL/GenBank/DDBJ whole genome shotgun (WGS) entry which is preliminary data.</text>
</comment>
<organism evidence="6 7">
    <name type="scientific">Agromyces kandeliae</name>
    <dbReference type="NCBI Taxonomy" id="2666141"/>
    <lineage>
        <taxon>Bacteria</taxon>
        <taxon>Bacillati</taxon>
        <taxon>Actinomycetota</taxon>
        <taxon>Actinomycetes</taxon>
        <taxon>Micrococcales</taxon>
        <taxon>Microbacteriaceae</taxon>
        <taxon>Agromyces</taxon>
    </lineage>
</organism>
<dbReference type="PANTHER" id="PTHR35807">
    <property type="entry name" value="TRANSCRIPTIONAL REGULATOR REDD-RELATED"/>
    <property type="match status" value="1"/>
</dbReference>
<dbReference type="Proteomes" id="UP000476511">
    <property type="component" value="Unassembled WGS sequence"/>
</dbReference>
<comment type="similarity">
    <text evidence="1">Belongs to the AfsR/DnrI/RedD regulatory family.</text>
</comment>
<dbReference type="PROSITE" id="PS51755">
    <property type="entry name" value="OMPR_PHOB"/>
    <property type="match status" value="1"/>
</dbReference>
<dbReference type="InterPro" id="IPR011990">
    <property type="entry name" value="TPR-like_helical_dom_sf"/>
</dbReference>
<dbReference type="SMART" id="SM00382">
    <property type="entry name" value="AAA"/>
    <property type="match status" value="1"/>
</dbReference>
<dbReference type="InterPro" id="IPR003593">
    <property type="entry name" value="AAA+_ATPase"/>
</dbReference>
<dbReference type="InterPro" id="IPR001867">
    <property type="entry name" value="OmpR/PhoB-type_DNA-bd"/>
</dbReference>
<gene>
    <name evidence="6" type="ORF">GJR97_05905</name>
</gene>
<dbReference type="GO" id="GO:0003677">
    <property type="term" value="F:DNA binding"/>
    <property type="evidence" value="ECO:0007669"/>
    <property type="project" value="UniProtKB-UniRule"/>
</dbReference>
<reference evidence="6 7" key="1">
    <citation type="submission" date="2019-11" db="EMBL/GenBank/DDBJ databases">
        <title>Agromyces kandeliae sp. nov., isolated from mangrove soil.</title>
        <authorList>
            <person name="Wang R."/>
        </authorList>
    </citation>
    <scope>NUCLEOTIDE SEQUENCE [LARGE SCALE GENOMIC DNA]</scope>
    <source>
        <strain evidence="6 7">Q22</strain>
    </source>
</reference>
<feature type="DNA-binding region" description="OmpR/PhoB-type" evidence="3">
    <location>
        <begin position="641"/>
        <end position="749"/>
    </location>
</feature>
<dbReference type="GO" id="GO:0000160">
    <property type="term" value="P:phosphorelay signal transduction system"/>
    <property type="evidence" value="ECO:0007669"/>
    <property type="project" value="InterPro"/>
</dbReference>
<keyword evidence="2 3" id="KW-0238">DNA-binding</keyword>
<dbReference type="InterPro" id="IPR051677">
    <property type="entry name" value="AfsR-DnrI-RedD_regulator"/>
</dbReference>
<dbReference type="EMBL" id="WKJD01000009">
    <property type="protein sequence ID" value="MRX43258.1"/>
    <property type="molecule type" value="Genomic_DNA"/>
</dbReference>
<keyword evidence="7" id="KW-1185">Reference proteome</keyword>
<evidence type="ECO:0000313" key="6">
    <source>
        <dbReference type="EMBL" id="MRX43258.1"/>
    </source>
</evidence>
<dbReference type="Gene3D" id="1.10.10.10">
    <property type="entry name" value="Winged helix-like DNA-binding domain superfamily/Winged helix DNA-binding domain"/>
    <property type="match status" value="1"/>
</dbReference>
<dbReference type="SUPFAM" id="SSF46894">
    <property type="entry name" value="C-terminal effector domain of the bipartite response regulators"/>
    <property type="match status" value="1"/>
</dbReference>
<feature type="region of interest" description="Disordered" evidence="4">
    <location>
        <begin position="365"/>
        <end position="397"/>
    </location>
</feature>
<name>A0A6L5R1C8_9MICO</name>
<evidence type="ECO:0000259" key="5">
    <source>
        <dbReference type="PROSITE" id="PS51755"/>
    </source>
</evidence>
<feature type="compositionally biased region" description="Low complexity" evidence="4">
    <location>
        <begin position="366"/>
        <end position="378"/>
    </location>
</feature>
<feature type="region of interest" description="Disordered" evidence="4">
    <location>
        <begin position="25"/>
        <end position="45"/>
    </location>
</feature>
<dbReference type="PANTHER" id="PTHR35807:SF2">
    <property type="entry name" value="TRANSCRIPTIONAL ACTIVATOR DOMAIN"/>
    <property type="match status" value="1"/>
</dbReference>
<feature type="domain" description="OmpR/PhoB-type" evidence="5">
    <location>
        <begin position="641"/>
        <end position="749"/>
    </location>
</feature>
<protein>
    <recommendedName>
        <fullName evidence="5">OmpR/PhoB-type domain-containing protein</fullName>
    </recommendedName>
</protein>
<dbReference type="Pfam" id="PF03704">
    <property type="entry name" value="BTAD"/>
    <property type="match status" value="1"/>
</dbReference>
<evidence type="ECO:0000256" key="4">
    <source>
        <dbReference type="SAM" id="MobiDB-lite"/>
    </source>
</evidence>
<dbReference type="SUPFAM" id="SSF48452">
    <property type="entry name" value="TPR-like"/>
    <property type="match status" value="1"/>
</dbReference>
<evidence type="ECO:0000256" key="2">
    <source>
        <dbReference type="ARBA" id="ARBA00023125"/>
    </source>
</evidence>
<evidence type="ECO:0000256" key="1">
    <source>
        <dbReference type="ARBA" id="ARBA00005820"/>
    </source>
</evidence>
<dbReference type="GO" id="GO:0006355">
    <property type="term" value="P:regulation of DNA-templated transcription"/>
    <property type="evidence" value="ECO:0007669"/>
    <property type="project" value="InterPro"/>
</dbReference>
<dbReference type="InterPro" id="IPR005158">
    <property type="entry name" value="BTAD"/>
</dbReference>
<dbReference type="InterPro" id="IPR036388">
    <property type="entry name" value="WH-like_DNA-bd_sf"/>
</dbReference>
<accession>A0A6L5R1C8</accession>
<dbReference type="SMART" id="SM00862">
    <property type="entry name" value="Trans_reg_C"/>
    <property type="match status" value="1"/>
</dbReference>
<dbReference type="Gene3D" id="1.25.40.10">
    <property type="entry name" value="Tetratricopeptide repeat domain"/>
    <property type="match status" value="1"/>
</dbReference>
<evidence type="ECO:0000256" key="3">
    <source>
        <dbReference type="PROSITE-ProRule" id="PRU01091"/>
    </source>
</evidence>